<evidence type="ECO:0000313" key="4">
    <source>
        <dbReference type="Proteomes" id="UP000198816"/>
    </source>
</evidence>
<sequence>MNPLLHIDPDDPYPESDGQPMADNTEQYEWIVKIKENLEILFADRPDVFIAGDLLWYPVPDRRETGPIAPDVLVAFGRPKGRRGSYRQWEEDGIAPQVVFEILSPSNSAKEMADKLAFYDHYGVEEYYLYDPDRNRLEIWIRRRTDDGTSRLAAQSHVRGWTSPRLGMRFAVTPETLELFDPSGRPFLTSIELARRADAEQARAVHASARAAQESARAEQEAARAEQEAERARQAEARADREQARAERLAERLRALGIDPDTGSE</sequence>
<keyword evidence="3" id="KW-0378">Hydrolase</keyword>
<dbReference type="InterPro" id="IPR012296">
    <property type="entry name" value="Nuclease_put_TT1808"/>
</dbReference>
<dbReference type="Proteomes" id="UP000198816">
    <property type="component" value="Unassembled WGS sequence"/>
</dbReference>
<evidence type="ECO:0000313" key="3">
    <source>
        <dbReference type="EMBL" id="SDW89420.1"/>
    </source>
</evidence>
<dbReference type="InterPro" id="IPR011335">
    <property type="entry name" value="Restrct_endonuc-II-like"/>
</dbReference>
<reference evidence="4" key="1">
    <citation type="submission" date="2016-10" db="EMBL/GenBank/DDBJ databases">
        <authorList>
            <person name="Varghese N."/>
            <person name="Submissions S."/>
        </authorList>
    </citation>
    <scope>NUCLEOTIDE SEQUENCE [LARGE SCALE GENOMIC DNA]</scope>
    <source>
        <strain evidence="4">DSM 217</strain>
    </source>
</reference>
<proteinExistence type="predicted"/>
<dbReference type="PANTHER" id="PTHR33352:SF2">
    <property type="entry name" value="SLL0995 PROTEIN"/>
    <property type="match status" value="1"/>
</dbReference>
<evidence type="ECO:0000256" key="1">
    <source>
        <dbReference type="SAM" id="MobiDB-lite"/>
    </source>
</evidence>
<dbReference type="SUPFAM" id="SSF52980">
    <property type="entry name" value="Restriction endonuclease-like"/>
    <property type="match status" value="1"/>
</dbReference>
<dbReference type="EMBL" id="FNNZ01000010">
    <property type="protein sequence ID" value="SDW89420.1"/>
    <property type="molecule type" value="Genomic_DNA"/>
</dbReference>
<feature type="region of interest" description="Disordered" evidence="1">
    <location>
        <begin position="1"/>
        <end position="22"/>
    </location>
</feature>
<dbReference type="RefSeq" id="WP_093032151.1">
    <property type="nucleotide sequence ID" value="NZ_FNNZ01000010.1"/>
</dbReference>
<name>A0A1H2X995_THIRO</name>
<feature type="domain" description="Putative restriction endonuclease" evidence="2">
    <location>
        <begin position="42"/>
        <end position="146"/>
    </location>
</feature>
<organism evidence="3 4">
    <name type="scientific">Thiocapsa roseopersicina</name>
    <dbReference type="NCBI Taxonomy" id="1058"/>
    <lineage>
        <taxon>Bacteria</taxon>
        <taxon>Pseudomonadati</taxon>
        <taxon>Pseudomonadota</taxon>
        <taxon>Gammaproteobacteria</taxon>
        <taxon>Chromatiales</taxon>
        <taxon>Chromatiaceae</taxon>
        <taxon>Thiocapsa</taxon>
    </lineage>
</organism>
<accession>A0A1H2X995</accession>
<dbReference type="GO" id="GO:0004519">
    <property type="term" value="F:endonuclease activity"/>
    <property type="evidence" value="ECO:0007669"/>
    <property type="project" value="UniProtKB-KW"/>
</dbReference>
<dbReference type="CDD" id="cd06260">
    <property type="entry name" value="DUF820-like"/>
    <property type="match status" value="1"/>
</dbReference>
<dbReference type="OrthoDB" id="5568181at2"/>
<keyword evidence="4" id="KW-1185">Reference proteome</keyword>
<dbReference type="Pfam" id="PF05685">
    <property type="entry name" value="Uma2"/>
    <property type="match status" value="1"/>
</dbReference>
<feature type="compositionally biased region" description="Basic and acidic residues" evidence="1">
    <location>
        <begin position="216"/>
        <end position="246"/>
    </location>
</feature>
<dbReference type="PANTHER" id="PTHR33352">
    <property type="entry name" value="SLR1095 PROTEIN"/>
    <property type="match status" value="1"/>
</dbReference>
<gene>
    <name evidence="3" type="ORF">SAMN05421783_11088</name>
</gene>
<keyword evidence="3" id="KW-0255">Endonuclease</keyword>
<dbReference type="Gene3D" id="3.90.1570.10">
    <property type="entry name" value="tt1808, chain A"/>
    <property type="match status" value="1"/>
</dbReference>
<evidence type="ECO:0000259" key="2">
    <source>
        <dbReference type="Pfam" id="PF05685"/>
    </source>
</evidence>
<feature type="region of interest" description="Disordered" evidence="1">
    <location>
        <begin position="204"/>
        <end position="246"/>
    </location>
</feature>
<dbReference type="InterPro" id="IPR008538">
    <property type="entry name" value="Uma2"/>
</dbReference>
<dbReference type="STRING" id="1058.SAMN05421783_11088"/>
<feature type="compositionally biased region" description="Low complexity" evidence="1">
    <location>
        <begin position="204"/>
        <end position="215"/>
    </location>
</feature>
<dbReference type="AlphaFoldDB" id="A0A1H2X995"/>
<protein>
    <submittedName>
        <fullName evidence="3">Endonuclease, Uma2 family (Restriction endonuclease fold)</fullName>
    </submittedName>
</protein>
<keyword evidence="3" id="KW-0540">Nuclease</keyword>